<dbReference type="SMART" id="SM00342">
    <property type="entry name" value="HTH_ARAC"/>
    <property type="match status" value="1"/>
</dbReference>
<evidence type="ECO:0000256" key="2">
    <source>
        <dbReference type="ARBA" id="ARBA00022490"/>
    </source>
</evidence>
<dbReference type="PRINTS" id="PR00032">
    <property type="entry name" value="HTHARAC"/>
</dbReference>
<proteinExistence type="predicted"/>
<dbReference type="PROSITE" id="PS00041">
    <property type="entry name" value="HTH_ARAC_FAMILY_1"/>
    <property type="match status" value="1"/>
</dbReference>
<evidence type="ECO:0000256" key="4">
    <source>
        <dbReference type="ARBA" id="ARBA00023012"/>
    </source>
</evidence>
<dbReference type="PROSITE" id="PS01124">
    <property type="entry name" value="HTH_ARAC_FAMILY_2"/>
    <property type="match status" value="1"/>
</dbReference>
<dbReference type="GO" id="GO:0003700">
    <property type="term" value="F:DNA-binding transcription factor activity"/>
    <property type="evidence" value="ECO:0007669"/>
    <property type="project" value="InterPro"/>
</dbReference>
<dbReference type="InterPro" id="IPR018062">
    <property type="entry name" value="HTH_AraC-typ_CS"/>
</dbReference>
<dbReference type="SMART" id="SM00448">
    <property type="entry name" value="REC"/>
    <property type="match status" value="1"/>
</dbReference>
<comment type="subcellular location">
    <subcellularLocation>
        <location evidence="1">Cytoplasm</location>
    </subcellularLocation>
</comment>
<evidence type="ECO:0000256" key="7">
    <source>
        <dbReference type="ARBA" id="ARBA00023163"/>
    </source>
</evidence>
<keyword evidence="7" id="KW-0804">Transcription</keyword>
<evidence type="ECO:0000256" key="8">
    <source>
        <dbReference type="PROSITE-ProRule" id="PRU00169"/>
    </source>
</evidence>
<sequence length="420" mass="46679">MLKALVVDDEYLVRTGIRETIDWPAYGVEIVGEADNGEDGLELALRHRPDVILTDIRMPFMNGLEFIERIKENRLEAGIIVLSGYDEFQYAQAALKLGASSYLLKPVDTAELAASVRKLGLQVREQARERAHYGELKNELPQVASKFWLDLLHGRLREEEDISRRSALLPRIGQTSLAAVVVRRKERSAAASVTASDAASTPAPELGERHLTPLLEAHSVRAEALVPSGPDEWTVVAAAGGDPAAWLARLRAFGYGIVGLSAENGLPKLAVGIGKPADRLAQLHYSYGDAQEAAFKAASSLGGVWYAEDEAETATRREIRGALAYIREHYASNITVEMVASEVFVSPTHLMHLFRKELNKTFYECLTERRIEEAKRMLRDPKYRVYEVSDRVGFGDSKYFSQIFKKLTGMTPSEYAKREG</sequence>
<dbReference type="Gene3D" id="3.40.50.2300">
    <property type="match status" value="1"/>
</dbReference>
<dbReference type="PANTHER" id="PTHR42713:SF3">
    <property type="entry name" value="TRANSCRIPTIONAL REGULATORY PROTEIN HPTR"/>
    <property type="match status" value="1"/>
</dbReference>
<dbReference type="Pfam" id="PF12833">
    <property type="entry name" value="HTH_18"/>
    <property type="match status" value="1"/>
</dbReference>
<dbReference type="InterPro" id="IPR009057">
    <property type="entry name" value="Homeodomain-like_sf"/>
</dbReference>
<dbReference type="PROSITE" id="PS50110">
    <property type="entry name" value="RESPONSE_REGULATORY"/>
    <property type="match status" value="1"/>
</dbReference>
<comment type="caution">
    <text evidence="11">The sequence shown here is derived from an EMBL/GenBank/DDBJ whole genome shotgun (WGS) entry which is preliminary data.</text>
</comment>
<dbReference type="InterPro" id="IPR001789">
    <property type="entry name" value="Sig_transdc_resp-reg_receiver"/>
</dbReference>
<dbReference type="InterPro" id="IPR020449">
    <property type="entry name" value="Tscrpt_reg_AraC-type_HTH"/>
</dbReference>
<dbReference type="Pfam" id="PF00072">
    <property type="entry name" value="Response_reg"/>
    <property type="match status" value="1"/>
</dbReference>
<dbReference type="InterPro" id="IPR051552">
    <property type="entry name" value="HptR"/>
</dbReference>
<evidence type="ECO:0000313" key="11">
    <source>
        <dbReference type="EMBL" id="THF73750.1"/>
    </source>
</evidence>
<dbReference type="PANTHER" id="PTHR42713">
    <property type="entry name" value="HISTIDINE KINASE-RELATED"/>
    <property type="match status" value="1"/>
</dbReference>
<dbReference type="OrthoDB" id="342399at2"/>
<dbReference type="RefSeq" id="WP_136373151.1">
    <property type="nucleotide sequence ID" value="NZ_SSOB01000050.1"/>
</dbReference>
<keyword evidence="12" id="KW-1185">Reference proteome</keyword>
<dbReference type="SUPFAM" id="SSF46689">
    <property type="entry name" value="Homeodomain-like"/>
    <property type="match status" value="2"/>
</dbReference>
<keyword evidence="4" id="KW-0902">Two-component regulatory system</keyword>
<evidence type="ECO:0000256" key="3">
    <source>
        <dbReference type="ARBA" id="ARBA00022553"/>
    </source>
</evidence>
<organism evidence="11 12">
    <name type="scientific">Cohnella fermenti</name>
    <dbReference type="NCBI Taxonomy" id="2565925"/>
    <lineage>
        <taxon>Bacteria</taxon>
        <taxon>Bacillati</taxon>
        <taxon>Bacillota</taxon>
        <taxon>Bacilli</taxon>
        <taxon>Bacillales</taxon>
        <taxon>Paenibacillaceae</taxon>
        <taxon>Cohnella</taxon>
    </lineage>
</organism>
<evidence type="ECO:0000256" key="1">
    <source>
        <dbReference type="ARBA" id="ARBA00004496"/>
    </source>
</evidence>
<dbReference type="InterPro" id="IPR011006">
    <property type="entry name" value="CheY-like_superfamily"/>
</dbReference>
<protein>
    <submittedName>
        <fullName evidence="11">Response regulator</fullName>
    </submittedName>
</protein>
<evidence type="ECO:0000256" key="6">
    <source>
        <dbReference type="ARBA" id="ARBA00023125"/>
    </source>
</evidence>
<dbReference type="Gene3D" id="1.10.10.60">
    <property type="entry name" value="Homeodomain-like"/>
    <property type="match status" value="2"/>
</dbReference>
<evidence type="ECO:0000259" key="10">
    <source>
        <dbReference type="PROSITE" id="PS50110"/>
    </source>
</evidence>
<keyword evidence="2" id="KW-0963">Cytoplasm</keyword>
<feature type="domain" description="Response regulatory" evidence="10">
    <location>
        <begin position="3"/>
        <end position="120"/>
    </location>
</feature>
<dbReference type="Proteomes" id="UP000310636">
    <property type="component" value="Unassembled WGS sequence"/>
</dbReference>
<name>A0A4S4BGZ1_9BACL</name>
<reference evidence="11 12" key="1">
    <citation type="submission" date="2019-04" db="EMBL/GenBank/DDBJ databases">
        <title>Cohnella sp. nov. isolated from preserved vegetables.</title>
        <authorList>
            <person name="Lin S.-Y."/>
            <person name="Hung M.-H."/>
            <person name="Young C.-C."/>
        </authorList>
    </citation>
    <scope>NUCLEOTIDE SEQUENCE [LARGE SCALE GENOMIC DNA]</scope>
    <source>
        <strain evidence="11 12">CC-MHH1044</strain>
    </source>
</reference>
<evidence type="ECO:0000259" key="9">
    <source>
        <dbReference type="PROSITE" id="PS01124"/>
    </source>
</evidence>
<dbReference type="GO" id="GO:0000160">
    <property type="term" value="P:phosphorelay signal transduction system"/>
    <property type="evidence" value="ECO:0007669"/>
    <property type="project" value="UniProtKB-KW"/>
</dbReference>
<gene>
    <name evidence="11" type="ORF">E6C55_28065</name>
</gene>
<dbReference type="SUPFAM" id="SSF52172">
    <property type="entry name" value="CheY-like"/>
    <property type="match status" value="1"/>
</dbReference>
<dbReference type="GO" id="GO:0005737">
    <property type="term" value="C:cytoplasm"/>
    <property type="evidence" value="ECO:0007669"/>
    <property type="project" value="UniProtKB-SubCell"/>
</dbReference>
<dbReference type="EMBL" id="SSOB01000050">
    <property type="protein sequence ID" value="THF73750.1"/>
    <property type="molecule type" value="Genomic_DNA"/>
</dbReference>
<dbReference type="CDD" id="cd17536">
    <property type="entry name" value="REC_YesN-like"/>
    <property type="match status" value="1"/>
</dbReference>
<feature type="domain" description="HTH araC/xylS-type" evidence="9">
    <location>
        <begin position="320"/>
        <end position="418"/>
    </location>
</feature>
<keyword evidence="6" id="KW-0238">DNA-binding</keyword>
<dbReference type="AlphaFoldDB" id="A0A4S4BGZ1"/>
<keyword evidence="3 8" id="KW-0597">Phosphoprotein</keyword>
<dbReference type="InterPro" id="IPR018060">
    <property type="entry name" value="HTH_AraC"/>
</dbReference>
<dbReference type="GO" id="GO:0043565">
    <property type="term" value="F:sequence-specific DNA binding"/>
    <property type="evidence" value="ECO:0007669"/>
    <property type="project" value="InterPro"/>
</dbReference>
<evidence type="ECO:0000313" key="12">
    <source>
        <dbReference type="Proteomes" id="UP000310636"/>
    </source>
</evidence>
<feature type="modified residue" description="4-aspartylphosphate" evidence="8">
    <location>
        <position position="55"/>
    </location>
</feature>
<evidence type="ECO:0000256" key="5">
    <source>
        <dbReference type="ARBA" id="ARBA00023015"/>
    </source>
</evidence>
<keyword evidence="5" id="KW-0805">Transcription regulation</keyword>
<accession>A0A4S4BGZ1</accession>